<dbReference type="Gene3D" id="3.10.50.40">
    <property type="match status" value="1"/>
</dbReference>
<protein>
    <recommendedName>
        <fullName evidence="5">Peptidyl-prolyl cis-trans isomerase</fullName>
        <ecNumber evidence="5">5.2.1.8</ecNumber>
    </recommendedName>
</protein>
<gene>
    <name evidence="8" type="ORF">M5K25_027157</name>
</gene>
<evidence type="ECO:0000256" key="1">
    <source>
        <dbReference type="ARBA" id="ARBA00000971"/>
    </source>
</evidence>
<comment type="caution">
    <text evidence="8">The sequence shown here is derived from an EMBL/GenBank/DDBJ whole genome shotgun (WGS) entry which is preliminary data.</text>
</comment>
<evidence type="ECO:0000313" key="9">
    <source>
        <dbReference type="Proteomes" id="UP001552299"/>
    </source>
</evidence>
<dbReference type="PANTHER" id="PTHR10657:SF4">
    <property type="entry name" value="PEPTIDYL-PROLYL CIS-TRANS ISOMERASE-RELATED"/>
    <property type="match status" value="1"/>
</dbReference>
<evidence type="ECO:0000256" key="6">
    <source>
        <dbReference type="SAM" id="MobiDB-lite"/>
    </source>
</evidence>
<organism evidence="8 9">
    <name type="scientific">Dendrobium thyrsiflorum</name>
    <name type="common">Pinecone-like raceme dendrobium</name>
    <name type="synonym">Orchid</name>
    <dbReference type="NCBI Taxonomy" id="117978"/>
    <lineage>
        <taxon>Eukaryota</taxon>
        <taxon>Viridiplantae</taxon>
        <taxon>Streptophyta</taxon>
        <taxon>Embryophyta</taxon>
        <taxon>Tracheophyta</taxon>
        <taxon>Spermatophyta</taxon>
        <taxon>Magnoliopsida</taxon>
        <taxon>Liliopsida</taxon>
        <taxon>Asparagales</taxon>
        <taxon>Orchidaceae</taxon>
        <taxon>Epidendroideae</taxon>
        <taxon>Malaxideae</taxon>
        <taxon>Dendrobiinae</taxon>
        <taxon>Dendrobium</taxon>
    </lineage>
</organism>
<dbReference type="InterPro" id="IPR051370">
    <property type="entry name" value="PPIase_Pin1"/>
</dbReference>
<keyword evidence="9" id="KW-1185">Reference proteome</keyword>
<evidence type="ECO:0000256" key="5">
    <source>
        <dbReference type="RuleBase" id="RU363014"/>
    </source>
</evidence>
<proteinExistence type="predicted"/>
<dbReference type="Proteomes" id="UP001552299">
    <property type="component" value="Unassembled WGS sequence"/>
</dbReference>
<sequence length="134" mass="14989">MTEGGVAEGRVESGKRKREKKTGAELSAAGNERIRASHILLKHEESRRKSSWRDPDGRLISITSRVKAAEQLRELREEIAAGRSLFEDVAAQHSHCSSAKRGGDLEFIDVLLHTSELLYAHTLSIWQRPNAEAF</sequence>
<evidence type="ECO:0000256" key="4">
    <source>
        <dbReference type="PROSITE-ProRule" id="PRU00278"/>
    </source>
</evidence>
<dbReference type="PROSITE" id="PS50198">
    <property type="entry name" value="PPIC_PPIASE_2"/>
    <property type="match status" value="1"/>
</dbReference>
<reference evidence="8 9" key="1">
    <citation type="journal article" date="2024" name="Plant Biotechnol. J.">
        <title>Dendrobium thyrsiflorum genome and its molecular insights into genes involved in important horticultural traits.</title>
        <authorList>
            <person name="Chen B."/>
            <person name="Wang J.Y."/>
            <person name="Zheng P.J."/>
            <person name="Li K.L."/>
            <person name="Liang Y.M."/>
            <person name="Chen X.F."/>
            <person name="Zhang C."/>
            <person name="Zhao X."/>
            <person name="He X."/>
            <person name="Zhang G.Q."/>
            <person name="Liu Z.J."/>
            <person name="Xu Q."/>
        </authorList>
    </citation>
    <scope>NUCLEOTIDE SEQUENCE [LARGE SCALE GENOMIC DNA]</scope>
    <source>
        <strain evidence="8">GZMU011</strain>
    </source>
</reference>
<dbReference type="EMBL" id="JANQDX010000019">
    <property type="protein sequence ID" value="KAL0904988.1"/>
    <property type="molecule type" value="Genomic_DNA"/>
</dbReference>
<dbReference type="EC" id="5.2.1.8" evidence="5"/>
<dbReference type="AlphaFoldDB" id="A0ABD0TZ89"/>
<dbReference type="Pfam" id="PF00639">
    <property type="entry name" value="Rotamase"/>
    <property type="match status" value="1"/>
</dbReference>
<feature type="domain" description="PpiC" evidence="7">
    <location>
        <begin position="31"/>
        <end position="117"/>
    </location>
</feature>
<evidence type="ECO:0000259" key="7">
    <source>
        <dbReference type="PROSITE" id="PS50198"/>
    </source>
</evidence>
<comment type="catalytic activity">
    <reaction evidence="1 5">
        <text>[protein]-peptidylproline (omega=180) = [protein]-peptidylproline (omega=0)</text>
        <dbReference type="Rhea" id="RHEA:16237"/>
        <dbReference type="Rhea" id="RHEA-COMP:10747"/>
        <dbReference type="Rhea" id="RHEA-COMP:10748"/>
        <dbReference type="ChEBI" id="CHEBI:83833"/>
        <dbReference type="ChEBI" id="CHEBI:83834"/>
        <dbReference type="EC" id="5.2.1.8"/>
    </reaction>
</comment>
<evidence type="ECO:0000256" key="2">
    <source>
        <dbReference type="ARBA" id="ARBA00023110"/>
    </source>
</evidence>
<dbReference type="PANTHER" id="PTHR10657">
    <property type="entry name" value="PEPTIDYL-PROLYL CIS-TRANS ISOMERASE"/>
    <property type="match status" value="1"/>
</dbReference>
<dbReference type="InterPro" id="IPR046357">
    <property type="entry name" value="PPIase_dom_sf"/>
</dbReference>
<evidence type="ECO:0000313" key="8">
    <source>
        <dbReference type="EMBL" id="KAL0904988.1"/>
    </source>
</evidence>
<accession>A0ABD0TZ89</accession>
<evidence type="ECO:0000256" key="3">
    <source>
        <dbReference type="ARBA" id="ARBA00023235"/>
    </source>
</evidence>
<keyword evidence="2 4" id="KW-0697">Rotamase</keyword>
<feature type="region of interest" description="Disordered" evidence="6">
    <location>
        <begin position="1"/>
        <end position="30"/>
    </location>
</feature>
<dbReference type="GO" id="GO:0003755">
    <property type="term" value="F:peptidyl-prolyl cis-trans isomerase activity"/>
    <property type="evidence" value="ECO:0007669"/>
    <property type="project" value="UniProtKB-UniRule"/>
</dbReference>
<keyword evidence="3 4" id="KW-0413">Isomerase</keyword>
<dbReference type="SUPFAM" id="SSF54534">
    <property type="entry name" value="FKBP-like"/>
    <property type="match status" value="1"/>
</dbReference>
<dbReference type="InterPro" id="IPR000297">
    <property type="entry name" value="PPIase_PpiC"/>
</dbReference>
<name>A0ABD0TZ89_DENTH</name>